<dbReference type="RefSeq" id="WP_113845366.1">
    <property type="nucleotide sequence ID" value="NZ_CAXUDG010000020.1"/>
</dbReference>
<organism evidence="2 3">
    <name type="scientific">Enterococcus durans</name>
    <dbReference type="NCBI Taxonomy" id="53345"/>
    <lineage>
        <taxon>Bacteria</taxon>
        <taxon>Bacillati</taxon>
        <taxon>Bacillota</taxon>
        <taxon>Bacilli</taxon>
        <taxon>Lactobacillales</taxon>
        <taxon>Enterococcaceae</taxon>
        <taxon>Enterococcus</taxon>
    </lineage>
</organism>
<dbReference type="STRING" id="53345.LIU_04880"/>
<name>A0A367CGT7_9ENTE</name>
<feature type="domain" description="DNA/pantothenate metabolism flavoprotein C-terminal" evidence="1">
    <location>
        <begin position="2"/>
        <end position="100"/>
    </location>
</feature>
<dbReference type="InterPro" id="IPR011848">
    <property type="entry name" value="CoaB_strep"/>
</dbReference>
<accession>A0A367CGT7</accession>
<dbReference type="SUPFAM" id="SSF102645">
    <property type="entry name" value="CoaB-like"/>
    <property type="match status" value="1"/>
</dbReference>
<dbReference type="Proteomes" id="UP000252797">
    <property type="component" value="Unassembled WGS sequence"/>
</dbReference>
<proteinExistence type="predicted"/>
<dbReference type="AlphaFoldDB" id="A0A367CGT7"/>
<keyword evidence="2" id="KW-0436">Ligase</keyword>
<sequence length="250" mass="27749">MKILITAGGTSEKIDQVRSITNHSTGRLGKTIAETFVHSSSARIDYVTTANAVKPETHEKITLHLIESTLELFTVLKELLKNNTYDAIIHSMAVSDFTPAFSLSEEQLATSITKEPLSPDTLPEWFMTQEKVPQQDEKISSNTEHLVIVLKKTPKIISHLREWQPTAKIIGFKLLVDVSKEQLLAVAQESILKNRTDYILANDLTEITGQSHHGYLLSADGEVKEAQTKQEIAELIVQTISQTNISDGSS</sequence>
<dbReference type="InterPro" id="IPR035929">
    <property type="entry name" value="CoaB-like_sf"/>
</dbReference>
<dbReference type="NCBIfam" id="TIGR02114">
    <property type="entry name" value="coaB_strep"/>
    <property type="match status" value="1"/>
</dbReference>
<reference evidence="2 3" key="1">
    <citation type="submission" date="2015-06" db="EMBL/GenBank/DDBJ databases">
        <title>The Genome Sequence of Enterococcus durans 4EA1.</title>
        <authorList>
            <consortium name="The Broad Institute Genomics Platform"/>
            <consortium name="The Broad Institute Genome Sequencing Center for Infectious Disease"/>
            <person name="Earl A.M."/>
            <person name="Van Tyne D."/>
            <person name="Lebreton F."/>
            <person name="Saavedra J.T."/>
            <person name="Gilmore M.S."/>
            <person name="Manson Mcguire A."/>
            <person name="Clock S."/>
            <person name="Crupain M."/>
            <person name="Rangan U."/>
            <person name="Young S."/>
            <person name="Abouelleil A."/>
            <person name="Cao P."/>
            <person name="Chapman S.B."/>
            <person name="Griggs A."/>
            <person name="Priest M."/>
            <person name="Shea T."/>
            <person name="Wortman J."/>
            <person name="Nusbaum C."/>
            <person name="Birren B."/>
        </authorList>
    </citation>
    <scope>NUCLEOTIDE SEQUENCE [LARGE SCALE GENOMIC DNA]</scope>
    <source>
        <strain evidence="2 3">4EA1</strain>
    </source>
</reference>
<comment type="caution">
    <text evidence="2">The sequence shown here is derived from an EMBL/GenBank/DDBJ whole genome shotgun (WGS) entry which is preliminary data.</text>
</comment>
<protein>
    <submittedName>
        <fullName evidence="2">Phosphopantothenate-cysteine ligase</fullName>
    </submittedName>
</protein>
<gene>
    <name evidence="2" type="ORF">EA71_00736</name>
</gene>
<dbReference type="EMBL" id="LEPB01000003">
    <property type="protein sequence ID" value="RCA11716.1"/>
    <property type="molecule type" value="Genomic_DNA"/>
</dbReference>
<evidence type="ECO:0000313" key="2">
    <source>
        <dbReference type="EMBL" id="RCA11716.1"/>
    </source>
</evidence>
<dbReference type="InterPro" id="IPR007085">
    <property type="entry name" value="DNA/pantothenate-metab_flavo_C"/>
</dbReference>
<evidence type="ECO:0000313" key="3">
    <source>
        <dbReference type="Proteomes" id="UP000252797"/>
    </source>
</evidence>
<dbReference type="NCBIfam" id="NF005231">
    <property type="entry name" value="PRK06732.1"/>
    <property type="match status" value="1"/>
</dbReference>
<dbReference type="GO" id="GO:0016874">
    <property type="term" value="F:ligase activity"/>
    <property type="evidence" value="ECO:0007669"/>
    <property type="project" value="UniProtKB-KW"/>
</dbReference>
<feature type="domain" description="DNA/pantothenate metabolism flavoprotein C-terminal" evidence="1">
    <location>
        <begin position="134"/>
        <end position="242"/>
    </location>
</feature>
<dbReference type="Gene3D" id="3.40.50.10300">
    <property type="entry name" value="CoaB-like"/>
    <property type="match status" value="1"/>
</dbReference>
<dbReference type="Pfam" id="PF04127">
    <property type="entry name" value="DFP"/>
    <property type="match status" value="2"/>
</dbReference>
<dbReference type="GO" id="GO:0015937">
    <property type="term" value="P:coenzyme A biosynthetic process"/>
    <property type="evidence" value="ECO:0007669"/>
    <property type="project" value="UniProtKB-ARBA"/>
</dbReference>
<evidence type="ECO:0000259" key="1">
    <source>
        <dbReference type="Pfam" id="PF04127"/>
    </source>
</evidence>